<dbReference type="EMBL" id="JBGBPQ010000001">
    <property type="protein sequence ID" value="KAL1529164.1"/>
    <property type="molecule type" value="Genomic_DNA"/>
</dbReference>
<dbReference type="Proteomes" id="UP001515480">
    <property type="component" value="Unassembled WGS sequence"/>
</dbReference>
<dbReference type="Pfam" id="PF15628">
    <property type="entry name" value="RRM_DME"/>
    <property type="match status" value="1"/>
</dbReference>
<feature type="region of interest" description="Disordered" evidence="6">
    <location>
        <begin position="817"/>
        <end position="863"/>
    </location>
</feature>
<keyword evidence="3" id="KW-0862">Zinc</keyword>
<dbReference type="InterPro" id="IPR023170">
    <property type="entry name" value="HhH_base_excis_C"/>
</dbReference>
<keyword evidence="4" id="KW-0408">Iron</keyword>
<dbReference type="InterPro" id="IPR028925">
    <property type="entry name" value="RRM_DME"/>
</dbReference>
<organism evidence="9 10">
    <name type="scientific">Prymnesium parvum</name>
    <name type="common">Toxic golden alga</name>
    <dbReference type="NCBI Taxonomy" id="97485"/>
    <lineage>
        <taxon>Eukaryota</taxon>
        <taxon>Haptista</taxon>
        <taxon>Haptophyta</taxon>
        <taxon>Prymnesiophyceae</taxon>
        <taxon>Prymnesiales</taxon>
        <taxon>Prymnesiaceae</taxon>
        <taxon>Prymnesium</taxon>
    </lineage>
</organism>
<dbReference type="InterPro" id="IPR001965">
    <property type="entry name" value="Znf_PHD"/>
</dbReference>
<evidence type="ECO:0000259" key="8">
    <source>
        <dbReference type="PROSITE" id="PS51186"/>
    </source>
</evidence>
<evidence type="ECO:0000256" key="4">
    <source>
        <dbReference type="ARBA" id="ARBA00023004"/>
    </source>
</evidence>
<comment type="caution">
    <text evidence="9">The sequence shown here is derived from an EMBL/GenBank/DDBJ whole genome shotgun (WGS) entry which is preliminary data.</text>
</comment>
<dbReference type="GO" id="GO:0006281">
    <property type="term" value="P:DNA repair"/>
    <property type="evidence" value="ECO:0007669"/>
    <property type="project" value="InterPro"/>
</dbReference>
<dbReference type="CDD" id="cd04301">
    <property type="entry name" value="NAT_SF"/>
    <property type="match status" value="1"/>
</dbReference>
<dbReference type="SUPFAM" id="SSF48150">
    <property type="entry name" value="DNA-glycosylase"/>
    <property type="match status" value="2"/>
</dbReference>
<protein>
    <recommendedName>
        <fullName evidence="11">PHD-type domain-containing protein</fullName>
    </recommendedName>
</protein>
<feature type="region of interest" description="Disordered" evidence="6">
    <location>
        <begin position="1300"/>
        <end position="1345"/>
    </location>
</feature>
<dbReference type="InterPro" id="IPR011257">
    <property type="entry name" value="DNA_glycosylase"/>
</dbReference>
<keyword evidence="2 5" id="KW-0863">Zinc-finger</keyword>
<evidence type="ECO:0000313" key="10">
    <source>
        <dbReference type="Proteomes" id="UP001515480"/>
    </source>
</evidence>
<feature type="region of interest" description="Disordered" evidence="6">
    <location>
        <begin position="403"/>
        <end position="434"/>
    </location>
</feature>
<feature type="domain" description="N-acetyltransferase" evidence="8">
    <location>
        <begin position="30"/>
        <end position="184"/>
    </location>
</feature>
<dbReference type="InterPro" id="IPR011011">
    <property type="entry name" value="Znf_FYVE_PHD"/>
</dbReference>
<dbReference type="Gene3D" id="3.40.630.30">
    <property type="match status" value="1"/>
</dbReference>
<feature type="compositionally biased region" description="Basic and acidic residues" evidence="6">
    <location>
        <begin position="425"/>
        <end position="434"/>
    </location>
</feature>
<dbReference type="GO" id="GO:0016747">
    <property type="term" value="F:acyltransferase activity, transferring groups other than amino-acyl groups"/>
    <property type="evidence" value="ECO:0007669"/>
    <property type="project" value="InterPro"/>
</dbReference>
<evidence type="ECO:0000256" key="3">
    <source>
        <dbReference type="ARBA" id="ARBA00022833"/>
    </source>
</evidence>
<feature type="compositionally biased region" description="Basic and acidic residues" evidence="6">
    <location>
        <begin position="230"/>
        <end position="242"/>
    </location>
</feature>
<sequence length="1552" mass="168538">MPPTSPPPPSIFTTECRTLAPPTRAQALALLLHRFSSTLRTKDNALLIRRLFGEAHGTQHCYHSRQDLPSSSPTLTHYRCAIAMRGAECVGAACFRHVAPRRAAAERTFTELLLLAVRSDVERQRIGSTLVQFVKAEASRAHSRALLVISNGHPFWRRPQLELQRELSEREARLFALFIPWNVGVHVRLAEIAAAPDTSTQLEPREGSTPRPPRRPREPATSPTPPPTCADDRPSKRLRSAEVQHPMGRCEQSAPRRVDTPQSERTARRVPRHVAGDSLSSSSRASMQKKMIARPTRQRGAAARVPPAVCPRAPREVKAAGAKKQCAPPTPLLLASDEMEASAAVASAHALLQLRMETLRVAASVAISPSRPLHVALSLSVRTGSGEAHSMRGDAAAVELLSSPSKGGVARTPHSSHHSAASSRGRGEVRRAGRVPCERVEAAPSLTAKRTQRQRAHERKQRTKCSSCGALGAAADDACEGKVLCGKCSAAYEVREYCPVCMALWRRPDGTEEDAEFINCGVCDGWVHLSCDKISKGTGSQWESTEYRCPRCRASAPGECFISMPKRAPLKACASCGQRPRGGSAHGSIRLPSQGTEDEECAVVCTPCKARWESGEYCSICKVLWRTDEAQMMSCDQCKRWAEMMELLPTDDCCFVCAPCRGAEPGDGLWGSGPTCHSCARRPSAFPPGQSSRAADMSGKSVSLCAPCVDQWDKRRYCPVCCKVPAGDTAHEVGVGMLACDGCQLWIHAACEGLTVAGINFMRDSPEQYLCPGCRKMTPCVGLSLPLVMQTVEAQKLVQEQERISTSELFSTDVIGSSLSTQPAKPDPPGQLTQPSSPAHSAIGITDVSTTPKPKTPAKHKARTAVSAAGSTSAAQMDPALQQEQDAAKFASIDASNFEAKMSDFCERMRTVYGSLPFTQNDWKTSILGTLVGLICAQTCRNSWSSIGYANLCATFGQCGGEPNWDLVRRKKPADLEPCIWHGPYFHKKAECIHGLTTKAFEDFGEGTSFDALYSWESNKIQKYLKSIVGISGKSTACLMLYRMGRVAFAVDANVLRIMTRLGWLKCLGIYATEGLCSSDRKAAARVGIVKPIHTIQALAPVARAEADDNSASRPQVGASIAAIENDSILPSPMSIATNLDSTHHAAQANALNGPSTFETKSSSSTADIEDLPKPLKRFSQRAQQYMEDILPTETEPYSRLHGLLYRAHVFMITHGAVLCGETPQCHGCPMREICEYGSLLRSDGHTCDSSHAARVVTPHAAQAGLQNVSQASEKLATEHIHDLAASEMVARVLDTVLSSLSDSEETSRPSYNLSSEQVRDVAISNDSRVAEEDPGGEPRDDGPFDAATLEVAAQEAASSLVAKAFSAALPLPDTLSDDAAEAWMKSIMGTKSTGADTQLCVALEVLDERFAPQHPGDMTPRLLLVHNTIGDYAEGRLLMSPWTAFRGIFPMHGTYFFQNEVFEDEGAGKVRLPLEALGRERPVYIGKSVEGVLRHRKADELSKLFRFGFVCIRRFRSNDGRLLPLVLDQPRLLKYNAMPSNLAQQLLWAPQ</sequence>
<keyword evidence="10" id="KW-1185">Reference proteome</keyword>
<feature type="region of interest" description="Disordered" evidence="6">
    <location>
        <begin position="1152"/>
        <end position="1174"/>
    </location>
</feature>
<dbReference type="InterPro" id="IPR000182">
    <property type="entry name" value="GNAT_dom"/>
</dbReference>
<dbReference type="Gene3D" id="1.10.340.30">
    <property type="entry name" value="Hypothetical protein, domain 2"/>
    <property type="match status" value="1"/>
</dbReference>
<feature type="domain" description="PHD-type" evidence="7">
    <location>
        <begin position="715"/>
        <end position="777"/>
    </location>
</feature>
<dbReference type="SMART" id="SM00249">
    <property type="entry name" value="PHD"/>
    <property type="match status" value="2"/>
</dbReference>
<dbReference type="InterPro" id="IPR013083">
    <property type="entry name" value="Znf_RING/FYVE/PHD"/>
</dbReference>
<dbReference type="GO" id="GO:0141166">
    <property type="term" value="P:chromosomal 5-methylcytosine DNA demethylation pathway"/>
    <property type="evidence" value="ECO:0007669"/>
    <property type="project" value="InterPro"/>
</dbReference>
<evidence type="ECO:0000256" key="1">
    <source>
        <dbReference type="ARBA" id="ARBA00022723"/>
    </source>
</evidence>
<evidence type="ECO:0000256" key="5">
    <source>
        <dbReference type="PROSITE-ProRule" id="PRU00146"/>
    </source>
</evidence>
<feature type="domain" description="PHD-type" evidence="7">
    <location>
        <begin position="495"/>
        <end position="555"/>
    </location>
</feature>
<gene>
    <name evidence="9" type="ORF">AB1Y20_000123</name>
</gene>
<reference evidence="9 10" key="1">
    <citation type="journal article" date="2024" name="Science">
        <title>Giant polyketide synthase enzymes in the biosynthesis of giant marine polyether toxins.</title>
        <authorList>
            <person name="Fallon T.R."/>
            <person name="Shende V.V."/>
            <person name="Wierzbicki I.H."/>
            <person name="Pendleton A.L."/>
            <person name="Watervoot N.F."/>
            <person name="Auber R.P."/>
            <person name="Gonzalez D.J."/>
            <person name="Wisecaver J.H."/>
            <person name="Moore B.S."/>
        </authorList>
    </citation>
    <scope>NUCLEOTIDE SEQUENCE [LARGE SCALE GENOMIC DNA]</scope>
    <source>
        <strain evidence="9 10">12B1</strain>
    </source>
</reference>
<accession>A0AB34K9J3</accession>
<dbReference type="InterPro" id="IPR019787">
    <property type="entry name" value="Znf_PHD-finger"/>
</dbReference>
<dbReference type="PANTHER" id="PTHR46213">
    <property type="entry name" value="TRANSCRIPTIONAL ACTIVATOR DEMETER"/>
    <property type="match status" value="1"/>
</dbReference>
<proteinExistence type="predicted"/>
<feature type="compositionally biased region" description="Basic and acidic residues" evidence="6">
    <location>
        <begin position="1329"/>
        <end position="1343"/>
    </location>
</feature>
<dbReference type="InterPro" id="IPR016181">
    <property type="entry name" value="Acyl_CoA_acyltransferase"/>
</dbReference>
<dbReference type="InterPro" id="IPR044811">
    <property type="entry name" value="DME/ROS1"/>
</dbReference>
<keyword evidence="1" id="KW-0479">Metal-binding</keyword>
<dbReference type="PROSITE" id="PS50016">
    <property type="entry name" value="ZF_PHD_2"/>
    <property type="match status" value="2"/>
</dbReference>
<dbReference type="Gene3D" id="3.30.40.10">
    <property type="entry name" value="Zinc/RING finger domain, C3HC4 (zinc finger)"/>
    <property type="match status" value="2"/>
</dbReference>
<evidence type="ECO:0008006" key="11">
    <source>
        <dbReference type="Google" id="ProtNLM"/>
    </source>
</evidence>
<dbReference type="GO" id="GO:0019104">
    <property type="term" value="F:DNA N-glycosylase activity"/>
    <property type="evidence" value="ECO:0007669"/>
    <property type="project" value="InterPro"/>
</dbReference>
<evidence type="ECO:0000256" key="2">
    <source>
        <dbReference type="ARBA" id="ARBA00022771"/>
    </source>
</evidence>
<evidence type="ECO:0000313" key="9">
    <source>
        <dbReference type="EMBL" id="KAL1529164.1"/>
    </source>
</evidence>
<dbReference type="GO" id="GO:0035514">
    <property type="term" value="F:DNA demethylase activity"/>
    <property type="evidence" value="ECO:0007669"/>
    <property type="project" value="InterPro"/>
</dbReference>
<evidence type="ECO:0000259" key="7">
    <source>
        <dbReference type="PROSITE" id="PS50016"/>
    </source>
</evidence>
<dbReference type="SUPFAM" id="SSF55729">
    <property type="entry name" value="Acyl-CoA N-acyltransferases (Nat)"/>
    <property type="match status" value="1"/>
</dbReference>
<dbReference type="Gene3D" id="1.10.1670.10">
    <property type="entry name" value="Helix-hairpin-Helix base-excision DNA repair enzymes (C-terminal)"/>
    <property type="match status" value="2"/>
</dbReference>
<dbReference type="PROSITE" id="PS51186">
    <property type="entry name" value="GNAT"/>
    <property type="match status" value="1"/>
</dbReference>
<name>A0AB34K9J3_PRYPA</name>
<evidence type="ECO:0000256" key="6">
    <source>
        <dbReference type="SAM" id="MobiDB-lite"/>
    </source>
</evidence>
<dbReference type="SUPFAM" id="SSF57903">
    <property type="entry name" value="FYVE/PHD zinc finger"/>
    <property type="match status" value="2"/>
</dbReference>
<dbReference type="GO" id="GO:0008270">
    <property type="term" value="F:zinc ion binding"/>
    <property type="evidence" value="ECO:0007669"/>
    <property type="project" value="UniProtKB-KW"/>
</dbReference>
<feature type="region of interest" description="Disordered" evidence="6">
    <location>
        <begin position="196"/>
        <end position="286"/>
    </location>
</feature>
<feature type="compositionally biased region" description="Polar residues" evidence="6">
    <location>
        <begin position="1152"/>
        <end position="1167"/>
    </location>
</feature>